<gene>
    <name evidence="2" type="ORF">V2H45_11760</name>
</gene>
<sequence>MSQDKKSINSHIEEYLDYYCSTELPRSAVLLKGEWGSGKTWFIKQYYKKNNPREIDIWKDPVDLLLLWELWHKVNFVGKAWRYFFRKEQISSKKFLYVSLYGLDTLSAIDEAIFQELHPLWGSEQVKIAGNIIKSLLKGSLKIDLDGSGKNIASWNIKIPDLPRKPKDSNKRETNKRVLIFDDLERCSIEISNLLGYINQFVEHQNLKIIILADENRISKNANYLDFKEKLVSKTFNILPDFENVLKSFASEVREPIIEKFLCDHIDFIKDLYVTKANRENLRTLRNIILDLKRIFVCSPLKTKENPDILKDILKFLILFSIEISSAKIKSSDIGKLVREYKSLCARLSLKATLGNSLNSDKDKSDETDKDINIKDIAKENYDLYSRFDLDKVFPSEGWWENFFDKGLINAEELATKILSKYFPDDRDTPNWQKLYYWRKLSDEKFENLLREVETEYKDKKYNDIGEVKHVFGIFLDLSDKGIINQSKEDLLHSAKDYIDYLNGINKVSPSQSSLLYNKFHDNYNDTVFSSLNLPEFKQLSSYISSIQESVRIKSLPNDAKKLLDIMASNQLKFYQMVCRDNAVDSDYYTVPIFKEIDIHSFTSKLFSMVPDDQSFVFLTLKNRYQTIDDKNKELLSEIEWLKQLQECIVKEAEAKKGKPSGYHLKQLNEDYLNAIITNLESEEAKYAKSP</sequence>
<reference evidence="2" key="1">
    <citation type="submission" date="2024-01" db="EMBL/GenBank/DDBJ databases">
        <title>Bank of Algae and Cyanobacteria of the Azores (BACA) strain genomes.</title>
        <authorList>
            <person name="Luz R."/>
            <person name="Cordeiro R."/>
            <person name="Fonseca A."/>
            <person name="Goncalves V."/>
        </authorList>
    </citation>
    <scope>NUCLEOTIDE SEQUENCE</scope>
    <source>
        <strain evidence="2">BACA0141</strain>
    </source>
</reference>
<dbReference type="Pfam" id="PF07693">
    <property type="entry name" value="KAP_NTPase"/>
    <property type="match status" value="1"/>
</dbReference>
<dbReference type="SUPFAM" id="SSF52540">
    <property type="entry name" value="P-loop containing nucleoside triphosphate hydrolases"/>
    <property type="match status" value="1"/>
</dbReference>
<dbReference type="EMBL" id="JAZBJZ010000041">
    <property type="protein sequence ID" value="MEE3717428.1"/>
    <property type="molecule type" value="Genomic_DNA"/>
</dbReference>
<feature type="domain" description="KAP NTPase" evidence="1">
    <location>
        <begin position="12"/>
        <end position="294"/>
    </location>
</feature>
<comment type="caution">
    <text evidence="2">The sequence shown here is derived from an EMBL/GenBank/DDBJ whole genome shotgun (WGS) entry which is preliminary data.</text>
</comment>
<dbReference type="AlphaFoldDB" id="A0AAW9Q2K1"/>
<proteinExistence type="predicted"/>
<evidence type="ECO:0000313" key="3">
    <source>
        <dbReference type="Proteomes" id="UP001333818"/>
    </source>
</evidence>
<protein>
    <submittedName>
        <fullName evidence="2">P-loop NTPase fold protein</fullName>
    </submittedName>
</protein>
<name>A0AAW9Q2K1_9CYAN</name>
<evidence type="ECO:0000313" key="2">
    <source>
        <dbReference type="EMBL" id="MEE3717428.1"/>
    </source>
</evidence>
<dbReference type="Proteomes" id="UP001333818">
    <property type="component" value="Unassembled WGS sequence"/>
</dbReference>
<dbReference type="RefSeq" id="WP_330483856.1">
    <property type="nucleotide sequence ID" value="NZ_JAZBJZ010000041.1"/>
</dbReference>
<dbReference type="InterPro" id="IPR011646">
    <property type="entry name" value="KAP_P-loop"/>
</dbReference>
<keyword evidence="3" id="KW-1185">Reference proteome</keyword>
<evidence type="ECO:0000259" key="1">
    <source>
        <dbReference type="Pfam" id="PF07693"/>
    </source>
</evidence>
<dbReference type="InterPro" id="IPR027417">
    <property type="entry name" value="P-loop_NTPase"/>
</dbReference>
<accession>A0AAW9Q2K1</accession>
<organism evidence="2 3">
    <name type="scientific">Tumidithrix elongata BACA0141</name>
    <dbReference type="NCBI Taxonomy" id="2716417"/>
    <lineage>
        <taxon>Bacteria</taxon>
        <taxon>Bacillati</taxon>
        <taxon>Cyanobacteriota</taxon>
        <taxon>Cyanophyceae</taxon>
        <taxon>Pseudanabaenales</taxon>
        <taxon>Pseudanabaenaceae</taxon>
        <taxon>Tumidithrix</taxon>
        <taxon>Tumidithrix elongata</taxon>
    </lineage>
</organism>